<evidence type="ECO:0000256" key="1">
    <source>
        <dbReference type="SAM" id="SignalP"/>
    </source>
</evidence>
<organism evidence="4 5">
    <name type="scientific">Noviherbaspirillum galbum</name>
    <dbReference type="NCBI Taxonomy" id="2709383"/>
    <lineage>
        <taxon>Bacteria</taxon>
        <taxon>Pseudomonadati</taxon>
        <taxon>Pseudomonadota</taxon>
        <taxon>Betaproteobacteria</taxon>
        <taxon>Burkholderiales</taxon>
        <taxon>Oxalobacteraceae</taxon>
        <taxon>Noviherbaspirillum</taxon>
    </lineage>
</organism>
<evidence type="ECO:0000259" key="2">
    <source>
        <dbReference type="Pfam" id="PF07589"/>
    </source>
</evidence>
<name>A0A6B3SZA8_9BURK</name>
<keyword evidence="5" id="KW-1185">Reference proteome</keyword>
<dbReference type="EMBL" id="JAAIVB010000080">
    <property type="protein sequence ID" value="NEX64522.1"/>
    <property type="molecule type" value="Genomic_DNA"/>
</dbReference>
<dbReference type="Pfam" id="PF13448">
    <property type="entry name" value="DUF4114"/>
    <property type="match status" value="1"/>
</dbReference>
<dbReference type="InterPro" id="IPR013424">
    <property type="entry name" value="Ice-binding_C"/>
</dbReference>
<gene>
    <name evidence="4" type="ORF">G3574_25870</name>
</gene>
<evidence type="ECO:0000313" key="5">
    <source>
        <dbReference type="Proteomes" id="UP000482155"/>
    </source>
</evidence>
<feature type="domain" description="Ice-binding protein C-terminal" evidence="2">
    <location>
        <begin position="219"/>
        <end position="240"/>
    </location>
</feature>
<dbReference type="NCBIfam" id="TIGR02595">
    <property type="entry name" value="PEP_CTERM"/>
    <property type="match status" value="1"/>
</dbReference>
<comment type="caution">
    <text evidence="4">The sequence shown here is derived from an EMBL/GenBank/DDBJ whole genome shotgun (WGS) entry which is preliminary data.</text>
</comment>
<dbReference type="AlphaFoldDB" id="A0A6B3SZA8"/>
<accession>A0A6B3SZA8</accession>
<evidence type="ECO:0000259" key="3">
    <source>
        <dbReference type="Pfam" id="PF13448"/>
    </source>
</evidence>
<proteinExistence type="predicted"/>
<dbReference type="RefSeq" id="WP_163968458.1">
    <property type="nucleotide sequence ID" value="NZ_JAAIVB010000080.1"/>
</dbReference>
<feature type="chain" id="PRO_5025425410" evidence="1">
    <location>
        <begin position="22"/>
        <end position="243"/>
    </location>
</feature>
<feature type="domain" description="DUF4114" evidence="3">
    <location>
        <begin position="139"/>
        <end position="215"/>
    </location>
</feature>
<reference evidence="4 5" key="1">
    <citation type="submission" date="2020-02" db="EMBL/GenBank/DDBJ databases">
        <authorList>
            <person name="Kim M.K."/>
        </authorList>
    </citation>
    <scope>NUCLEOTIDE SEQUENCE [LARGE SCALE GENOMIC DNA]</scope>
    <source>
        <strain evidence="4 5">17J57-3</strain>
    </source>
</reference>
<protein>
    <submittedName>
        <fullName evidence="4">DUF4114 domain-containing protein</fullName>
    </submittedName>
</protein>
<dbReference type="Pfam" id="PF07589">
    <property type="entry name" value="PEP-CTERM"/>
    <property type="match status" value="1"/>
</dbReference>
<dbReference type="Proteomes" id="UP000482155">
    <property type="component" value="Unassembled WGS sequence"/>
</dbReference>
<dbReference type="PROSITE" id="PS51257">
    <property type="entry name" value="PROKAR_LIPOPROTEIN"/>
    <property type="match status" value="1"/>
</dbReference>
<feature type="signal peptide" evidence="1">
    <location>
        <begin position="1"/>
        <end position="21"/>
    </location>
</feature>
<sequence length="243" mass="25477">MKMIKTLVAAAAMMACASSFATTVLLGGESPDLQQVINNLYTAAGTPLSAAPDVNANQASEDGRFRIEASGGSVATMVIEVAGRSSTNTFGIYDVNDPTRYLQLFSGAGASGDQAFLSVTDTFRFSANGVSSQFTSATFGYYMGTANGPVLYSQALLNGGNDQMVAYQGDGDTIKLPTRPAGVWGPSSYILGWEDTLLSAGSDRDYQDMVVYVESVTRVPEPGTIALMGLAGLGLALSRRRRS</sequence>
<keyword evidence="1" id="KW-0732">Signal</keyword>
<dbReference type="InterPro" id="IPR025193">
    <property type="entry name" value="DUF4114"/>
</dbReference>
<evidence type="ECO:0000313" key="4">
    <source>
        <dbReference type="EMBL" id="NEX64522.1"/>
    </source>
</evidence>